<dbReference type="EMBL" id="UYSL01025207">
    <property type="protein sequence ID" value="VDL84247.1"/>
    <property type="molecule type" value="Genomic_DNA"/>
</dbReference>
<organism evidence="4">
    <name type="scientific">Nippostrongylus brasiliensis</name>
    <name type="common">Rat hookworm</name>
    <dbReference type="NCBI Taxonomy" id="27835"/>
    <lineage>
        <taxon>Eukaryota</taxon>
        <taxon>Metazoa</taxon>
        <taxon>Ecdysozoa</taxon>
        <taxon>Nematoda</taxon>
        <taxon>Chromadorea</taxon>
        <taxon>Rhabditida</taxon>
        <taxon>Rhabditina</taxon>
        <taxon>Rhabditomorpha</taxon>
        <taxon>Strongyloidea</taxon>
        <taxon>Heligmosomidae</taxon>
        <taxon>Nippostrongylus</taxon>
    </lineage>
</organism>
<proteinExistence type="predicted"/>
<evidence type="ECO:0000256" key="1">
    <source>
        <dbReference type="SAM" id="Phobius"/>
    </source>
</evidence>
<protein>
    <submittedName>
        <fullName evidence="4">MARVEL domain-containing protein</fullName>
    </submittedName>
</protein>
<dbReference type="OMA" id="TFNFMEM"/>
<dbReference type="Proteomes" id="UP000271162">
    <property type="component" value="Unassembled WGS sequence"/>
</dbReference>
<keyword evidence="1" id="KW-1133">Transmembrane helix</keyword>
<reference evidence="2 3" key="2">
    <citation type="submission" date="2018-11" db="EMBL/GenBank/DDBJ databases">
        <authorList>
            <consortium name="Pathogen Informatics"/>
        </authorList>
    </citation>
    <scope>NUCLEOTIDE SEQUENCE [LARGE SCALE GENOMIC DNA]</scope>
</reference>
<accession>A0A0N4YTD7</accession>
<reference evidence="4" key="1">
    <citation type="submission" date="2017-02" db="UniProtKB">
        <authorList>
            <consortium name="WormBaseParasite"/>
        </authorList>
    </citation>
    <scope>IDENTIFICATION</scope>
</reference>
<gene>
    <name evidence="2" type="ORF">NBR_LOCUS20510</name>
</gene>
<evidence type="ECO:0000313" key="2">
    <source>
        <dbReference type="EMBL" id="VDL84247.1"/>
    </source>
</evidence>
<dbReference type="WBParaSite" id="NBR_0002050901-mRNA-1">
    <property type="protein sequence ID" value="NBR_0002050901-mRNA-1"/>
    <property type="gene ID" value="NBR_0002050901"/>
</dbReference>
<feature type="transmembrane region" description="Helical" evidence="1">
    <location>
        <begin position="134"/>
        <end position="154"/>
    </location>
</feature>
<sequence length="155" mass="17846">MAPPFFSKHRHTPVPRSRLPLFLYIMSIIFSLFLFYWSGIYCRYNRCGESLVWPEKNRQYAQYFPILTAPLIALISLSWFVTNVFYTNTPCAITYNCMEMPSAVFCSLLAGISAVIEIHYSIDFNHLEWSEKWSWAAADSVALSAIHAVLAFALQ</sequence>
<evidence type="ECO:0000313" key="4">
    <source>
        <dbReference type="WBParaSite" id="NBR_0002050901-mRNA-1"/>
    </source>
</evidence>
<keyword evidence="1" id="KW-0472">Membrane</keyword>
<keyword evidence="1" id="KW-0812">Transmembrane</keyword>
<dbReference type="AlphaFoldDB" id="A0A0N4YTD7"/>
<evidence type="ECO:0000313" key="3">
    <source>
        <dbReference type="Proteomes" id="UP000271162"/>
    </source>
</evidence>
<feature type="transmembrane region" description="Helical" evidence="1">
    <location>
        <begin position="60"/>
        <end position="81"/>
    </location>
</feature>
<keyword evidence="3" id="KW-1185">Reference proteome</keyword>
<feature type="transmembrane region" description="Helical" evidence="1">
    <location>
        <begin position="102"/>
        <end position="122"/>
    </location>
</feature>
<name>A0A0N4YTD7_NIPBR</name>
<feature type="transmembrane region" description="Helical" evidence="1">
    <location>
        <begin position="21"/>
        <end position="40"/>
    </location>
</feature>
<dbReference type="OrthoDB" id="5867767at2759"/>